<feature type="region of interest" description="Disordered" evidence="8">
    <location>
        <begin position="1"/>
        <end position="27"/>
    </location>
</feature>
<protein>
    <submittedName>
        <fullName evidence="10">Oligopeptide transport system permease protein</fullName>
    </submittedName>
</protein>
<keyword evidence="5 7" id="KW-1133">Transmembrane helix</keyword>
<feature type="transmembrane region" description="Helical" evidence="7">
    <location>
        <begin position="170"/>
        <end position="187"/>
    </location>
</feature>
<sequence length="333" mass="35583">MSNDFTGGPTGSDRPDDPQRSATPSSTHFVAPIDETSLVAVDSVRVGEKPSNLWIDAWRDLRRRPFFWISAAIILLVVIVALFPGLFTQTSPVDDCQLSNSNAGPAPGHPLGFTKQGCDIYSRIIHGTSTSVSVGFIVIVLTSVLGIVFGAFAGFYGGWLDGVLSRVGDIFFSIPYILAAVVVMSVLSAYRNVFVLSLAIGIFAWPATARVLRSEILRVKTSDFVMASTAIGVSRFRILVSHVLPNSIAPVIVVTTISLAAAITAEATLSFLGLGIPNVMSWGNDISQAQGDLRTAPQTLIYPSIALSITVFAFIVMGEVVRDALDPKARAQR</sequence>
<keyword evidence="2 7" id="KW-0813">Transport</keyword>
<dbReference type="InterPro" id="IPR050366">
    <property type="entry name" value="BP-dependent_transpt_permease"/>
</dbReference>
<evidence type="ECO:0000256" key="7">
    <source>
        <dbReference type="RuleBase" id="RU363032"/>
    </source>
</evidence>
<dbReference type="GO" id="GO:0055085">
    <property type="term" value="P:transmembrane transport"/>
    <property type="evidence" value="ECO:0007669"/>
    <property type="project" value="InterPro"/>
</dbReference>
<dbReference type="Gene3D" id="1.10.3720.10">
    <property type="entry name" value="MetI-like"/>
    <property type="match status" value="1"/>
</dbReference>
<proteinExistence type="inferred from homology"/>
<name>A0A2M9BWE0_9MICO</name>
<dbReference type="PROSITE" id="PS50928">
    <property type="entry name" value="ABC_TM1"/>
    <property type="match status" value="1"/>
</dbReference>
<evidence type="ECO:0000256" key="4">
    <source>
        <dbReference type="ARBA" id="ARBA00022692"/>
    </source>
</evidence>
<keyword evidence="4 7" id="KW-0812">Transmembrane</keyword>
<keyword evidence="11" id="KW-1185">Reference proteome</keyword>
<evidence type="ECO:0000256" key="8">
    <source>
        <dbReference type="SAM" id="MobiDB-lite"/>
    </source>
</evidence>
<feature type="transmembrane region" description="Helical" evidence="7">
    <location>
        <begin position="193"/>
        <end position="212"/>
    </location>
</feature>
<evidence type="ECO:0000256" key="3">
    <source>
        <dbReference type="ARBA" id="ARBA00022475"/>
    </source>
</evidence>
<evidence type="ECO:0000256" key="5">
    <source>
        <dbReference type="ARBA" id="ARBA00022989"/>
    </source>
</evidence>
<feature type="transmembrane region" description="Helical" evidence="7">
    <location>
        <begin position="66"/>
        <end position="87"/>
    </location>
</feature>
<dbReference type="OrthoDB" id="9812701at2"/>
<dbReference type="SUPFAM" id="SSF161098">
    <property type="entry name" value="MetI-like"/>
    <property type="match status" value="1"/>
</dbReference>
<keyword evidence="3" id="KW-1003">Cell membrane</keyword>
<dbReference type="Pfam" id="PF12911">
    <property type="entry name" value="OppC_N"/>
    <property type="match status" value="1"/>
</dbReference>
<dbReference type="InterPro" id="IPR025966">
    <property type="entry name" value="OppC_N"/>
</dbReference>
<dbReference type="EMBL" id="PGFB01000003">
    <property type="protein sequence ID" value="PJJ62249.1"/>
    <property type="molecule type" value="Genomic_DNA"/>
</dbReference>
<feature type="domain" description="ABC transmembrane type-1" evidence="9">
    <location>
        <begin position="128"/>
        <end position="318"/>
    </location>
</feature>
<accession>A0A2M9BWE0</accession>
<dbReference type="CDD" id="cd06261">
    <property type="entry name" value="TM_PBP2"/>
    <property type="match status" value="1"/>
</dbReference>
<feature type="transmembrane region" description="Helical" evidence="7">
    <location>
        <begin position="251"/>
        <end position="279"/>
    </location>
</feature>
<evidence type="ECO:0000313" key="10">
    <source>
        <dbReference type="EMBL" id="PJJ62249.1"/>
    </source>
</evidence>
<evidence type="ECO:0000256" key="6">
    <source>
        <dbReference type="ARBA" id="ARBA00023136"/>
    </source>
</evidence>
<evidence type="ECO:0000256" key="1">
    <source>
        <dbReference type="ARBA" id="ARBA00004651"/>
    </source>
</evidence>
<gene>
    <name evidence="10" type="ORF">CLV54_2046</name>
</gene>
<dbReference type="PANTHER" id="PTHR43386">
    <property type="entry name" value="OLIGOPEPTIDE TRANSPORT SYSTEM PERMEASE PROTEIN APPC"/>
    <property type="match status" value="1"/>
</dbReference>
<dbReference type="Proteomes" id="UP000230161">
    <property type="component" value="Unassembled WGS sequence"/>
</dbReference>
<dbReference type="InterPro" id="IPR000515">
    <property type="entry name" value="MetI-like"/>
</dbReference>
<dbReference type="InterPro" id="IPR035906">
    <property type="entry name" value="MetI-like_sf"/>
</dbReference>
<organism evidence="10 11">
    <name type="scientific">Compostimonas suwonensis</name>
    <dbReference type="NCBI Taxonomy" id="1048394"/>
    <lineage>
        <taxon>Bacteria</taxon>
        <taxon>Bacillati</taxon>
        <taxon>Actinomycetota</taxon>
        <taxon>Actinomycetes</taxon>
        <taxon>Micrococcales</taxon>
        <taxon>Microbacteriaceae</taxon>
        <taxon>Compostimonas</taxon>
    </lineage>
</organism>
<comment type="subcellular location">
    <subcellularLocation>
        <location evidence="1 7">Cell membrane</location>
        <topology evidence="1 7">Multi-pass membrane protein</topology>
    </subcellularLocation>
</comment>
<dbReference type="RefSeq" id="WP_100344830.1">
    <property type="nucleotide sequence ID" value="NZ_PGFB01000003.1"/>
</dbReference>
<dbReference type="AlphaFoldDB" id="A0A2M9BWE0"/>
<feature type="transmembrane region" description="Helical" evidence="7">
    <location>
        <begin position="136"/>
        <end position="158"/>
    </location>
</feature>
<evidence type="ECO:0000313" key="11">
    <source>
        <dbReference type="Proteomes" id="UP000230161"/>
    </source>
</evidence>
<reference evidence="10 11" key="1">
    <citation type="submission" date="2017-11" db="EMBL/GenBank/DDBJ databases">
        <title>Genomic Encyclopedia of Archaeal and Bacterial Type Strains, Phase II (KMG-II): From Individual Species to Whole Genera.</title>
        <authorList>
            <person name="Goeker M."/>
        </authorList>
    </citation>
    <scope>NUCLEOTIDE SEQUENCE [LARGE SCALE GENOMIC DNA]</scope>
    <source>
        <strain evidence="10 11">DSM 25625</strain>
    </source>
</reference>
<dbReference type="GO" id="GO:0005886">
    <property type="term" value="C:plasma membrane"/>
    <property type="evidence" value="ECO:0007669"/>
    <property type="project" value="UniProtKB-SubCell"/>
</dbReference>
<dbReference type="PANTHER" id="PTHR43386:SF6">
    <property type="entry name" value="ABC TRANSPORTER PERMEASE PROTEIN"/>
    <property type="match status" value="1"/>
</dbReference>
<evidence type="ECO:0000256" key="2">
    <source>
        <dbReference type="ARBA" id="ARBA00022448"/>
    </source>
</evidence>
<evidence type="ECO:0000259" key="9">
    <source>
        <dbReference type="PROSITE" id="PS50928"/>
    </source>
</evidence>
<feature type="transmembrane region" description="Helical" evidence="7">
    <location>
        <begin position="300"/>
        <end position="318"/>
    </location>
</feature>
<comment type="similarity">
    <text evidence="7">Belongs to the binding-protein-dependent transport system permease family.</text>
</comment>
<dbReference type="Pfam" id="PF00528">
    <property type="entry name" value="BPD_transp_1"/>
    <property type="match status" value="1"/>
</dbReference>
<comment type="caution">
    <text evidence="10">The sequence shown here is derived from an EMBL/GenBank/DDBJ whole genome shotgun (WGS) entry which is preliminary data.</text>
</comment>
<keyword evidence="6 7" id="KW-0472">Membrane</keyword>